<dbReference type="Proteomes" id="UP000505210">
    <property type="component" value="Chromosome"/>
</dbReference>
<comment type="similarity">
    <text evidence="3">Belongs to the AIR carboxylase family. Class I subfamily.</text>
</comment>
<name>A0A6M8BHL8_9CYAN</name>
<protein>
    <recommendedName>
        <fullName evidence="3 4">N5-carboxyaminoimidazole ribonucleotide mutase</fullName>
        <shortName evidence="3 4">N5-CAIR mutase</shortName>
        <ecNumber evidence="3 4">5.4.99.18</ecNumber>
    </recommendedName>
    <alternativeName>
        <fullName evidence="3">5-(carboxyamino)imidazole ribonucleotide mutase</fullName>
    </alternativeName>
</protein>
<evidence type="ECO:0000256" key="1">
    <source>
        <dbReference type="ARBA" id="ARBA00022755"/>
    </source>
</evidence>
<dbReference type="UniPathway" id="UPA00074">
    <property type="reaction ID" value="UER00943"/>
</dbReference>
<evidence type="ECO:0000313" key="8">
    <source>
        <dbReference type="Proteomes" id="UP000505210"/>
    </source>
</evidence>
<dbReference type="SMART" id="SM01001">
    <property type="entry name" value="AIRC"/>
    <property type="match status" value="1"/>
</dbReference>
<evidence type="ECO:0000256" key="4">
    <source>
        <dbReference type="PIRNR" id="PIRNR001338"/>
    </source>
</evidence>
<sequence>MTQPSTPSPAASPVVGIIMGSDSDLPTMQGAIAICEQFQVACEVAIVSAHRTPERMVDYAQTAHERGLKVIIAGAGGAAHLPGMVAALTPLPVIGVPVPSRHLQGLDSLYSIVQMPAGIPVATVAIGNAQNAGLLAVQILACQQPDLLAQVQRYRQSLRDRVLEKQSKLDAVGYQAYLQQMS</sequence>
<comment type="catalytic activity">
    <reaction evidence="3 4">
        <text>5-carboxyamino-1-(5-phospho-D-ribosyl)imidazole + H(+) = 5-amino-1-(5-phospho-D-ribosyl)imidazole-4-carboxylate</text>
        <dbReference type="Rhea" id="RHEA:13193"/>
        <dbReference type="ChEBI" id="CHEBI:15378"/>
        <dbReference type="ChEBI" id="CHEBI:58730"/>
        <dbReference type="ChEBI" id="CHEBI:77657"/>
        <dbReference type="EC" id="5.4.99.18"/>
    </reaction>
</comment>
<organism evidence="7 8">
    <name type="scientific">Thermoleptolyngbya sichuanensis A183</name>
    <dbReference type="NCBI Taxonomy" id="2737172"/>
    <lineage>
        <taxon>Bacteria</taxon>
        <taxon>Bacillati</taxon>
        <taxon>Cyanobacteriota</taxon>
        <taxon>Cyanophyceae</taxon>
        <taxon>Oculatellales</taxon>
        <taxon>Oculatellaceae</taxon>
        <taxon>Thermoleptolyngbya</taxon>
        <taxon>Thermoleptolyngbya sichuanensis</taxon>
    </lineage>
</organism>
<accession>A0A6M8BHL8</accession>
<evidence type="ECO:0000256" key="5">
    <source>
        <dbReference type="PIRSR" id="PIRSR001338-1"/>
    </source>
</evidence>
<dbReference type="EMBL" id="CP053661">
    <property type="protein sequence ID" value="QKD83876.1"/>
    <property type="molecule type" value="Genomic_DNA"/>
</dbReference>
<keyword evidence="7" id="KW-0456">Lyase</keyword>
<dbReference type="FunFam" id="3.40.50.1970:FF:000013">
    <property type="entry name" value="Phosphoribosylaminoimidazole carboxylase"/>
    <property type="match status" value="1"/>
</dbReference>
<dbReference type="RefSeq" id="WP_172357945.1">
    <property type="nucleotide sequence ID" value="NZ_CP053661.1"/>
</dbReference>
<dbReference type="NCBIfam" id="TIGR01162">
    <property type="entry name" value="purE"/>
    <property type="match status" value="1"/>
</dbReference>
<feature type="binding site" evidence="3 5">
    <location>
        <position position="21"/>
    </location>
    <ligand>
        <name>substrate</name>
    </ligand>
</feature>
<reference evidence="7 8" key="1">
    <citation type="submission" date="2020-05" db="EMBL/GenBank/DDBJ databases">
        <title>Complete genome sequence of of a novel Thermoleptolyngbya strain isolated from hot springs of Ganzi, Sichuan China.</title>
        <authorList>
            <person name="Tang J."/>
            <person name="Daroch M."/>
            <person name="Li L."/>
            <person name="Waleron K."/>
            <person name="Waleron M."/>
            <person name="Waleron M."/>
        </authorList>
    </citation>
    <scope>NUCLEOTIDE SEQUENCE [LARGE SCALE GENOMIC DNA]</scope>
    <source>
        <strain evidence="7 8">PKUAC-SCTA183</strain>
    </source>
</reference>
<dbReference type="Pfam" id="PF00731">
    <property type="entry name" value="AIRC"/>
    <property type="match status" value="1"/>
</dbReference>
<keyword evidence="1 3" id="KW-0658">Purine biosynthesis</keyword>
<dbReference type="AlphaFoldDB" id="A0A6M8BHL8"/>
<dbReference type="PANTHER" id="PTHR23046">
    <property type="entry name" value="PHOSPHORIBOSYLAMINOIMIDAZOLE CARBOXYLASE CATALYTIC SUBUNIT"/>
    <property type="match status" value="1"/>
</dbReference>
<dbReference type="KEGG" id="theu:HPC62_18260"/>
<dbReference type="InterPro" id="IPR033747">
    <property type="entry name" value="PurE_ClassI"/>
</dbReference>
<dbReference type="HAMAP" id="MF_01929">
    <property type="entry name" value="PurE_classI"/>
    <property type="match status" value="1"/>
</dbReference>
<evidence type="ECO:0000256" key="2">
    <source>
        <dbReference type="ARBA" id="ARBA00023235"/>
    </source>
</evidence>
<comment type="function">
    <text evidence="3 4">Catalyzes the conversion of N5-carboxyaminoimidazole ribonucleotide (N5-CAIR) to 4-carboxy-5-aminoimidazole ribonucleotide (CAIR).</text>
</comment>
<evidence type="ECO:0000256" key="3">
    <source>
        <dbReference type="HAMAP-Rule" id="MF_01929"/>
    </source>
</evidence>
<evidence type="ECO:0000259" key="6">
    <source>
        <dbReference type="SMART" id="SM01001"/>
    </source>
</evidence>
<feature type="binding site" evidence="3 5">
    <location>
        <position position="51"/>
    </location>
    <ligand>
        <name>substrate</name>
    </ligand>
</feature>
<gene>
    <name evidence="3 7" type="primary">purE</name>
    <name evidence="7" type="ORF">HPC62_18260</name>
</gene>
<keyword evidence="2 3" id="KW-0413">Isomerase</keyword>
<dbReference type="PIRSF" id="PIRSF001338">
    <property type="entry name" value="AIR_carboxylase"/>
    <property type="match status" value="1"/>
</dbReference>
<dbReference type="Gene3D" id="3.40.50.1970">
    <property type="match status" value="1"/>
</dbReference>
<dbReference type="GO" id="GO:0016829">
    <property type="term" value="F:lyase activity"/>
    <property type="evidence" value="ECO:0007669"/>
    <property type="project" value="UniProtKB-KW"/>
</dbReference>
<evidence type="ECO:0000313" key="7">
    <source>
        <dbReference type="EMBL" id="QKD83876.1"/>
    </source>
</evidence>
<dbReference type="PANTHER" id="PTHR23046:SF2">
    <property type="entry name" value="PHOSPHORIBOSYLAMINOIMIDAZOLE CARBOXYLASE"/>
    <property type="match status" value="1"/>
</dbReference>
<comment type="pathway">
    <text evidence="3 4">Purine metabolism; IMP biosynthesis via de novo pathway; 5-amino-1-(5-phospho-D-ribosyl)imidazole-4-carboxylate from 5-amino-1-(5-phospho-D-ribosyl)imidazole (N5-CAIR route): step 2/2.</text>
</comment>
<keyword evidence="8" id="KW-1185">Reference proteome</keyword>
<feature type="binding site" evidence="3 5">
    <location>
        <position position="24"/>
    </location>
    <ligand>
        <name>substrate</name>
    </ligand>
</feature>
<dbReference type="InterPro" id="IPR024694">
    <property type="entry name" value="PurE_prokaryotes"/>
</dbReference>
<dbReference type="SUPFAM" id="SSF52255">
    <property type="entry name" value="N5-CAIR mutase (phosphoribosylaminoimidazole carboxylase, PurE)"/>
    <property type="match status" value="1"/>
</dbReference>
<dbReference type="EC" id="5.4.99.18" evidence="3 4"/>
<dbReference type="GO" id="GO:0006189">
    <property type="term" value="P:'de novo' IMP biosynthetic process"/>
    <property type="evidence" value="ECO:0007669"/>
    <property type="project" value="UniProtKB-UniRule"/>
</dbReference>
<dbReference type="GO" id="GO:0034023">
    <property type="term" value="F:5-(carboxyamino)imidazole ribonucleotide mutase activity"/>
    <property type="evidence" value="ECO:0007669"/>
    <property type="project" value="UniProtKB-UniRule"/>
</dbReference>
<proteinExistence type="inferred from homology"/>
<feature type="domain" description="PurE" evidence="6">
    <location>
        <begin position="13"/>
        <end position="162"/>
    </location>
</feature>
<dbReference type="InterPro" id="IPR000031">
    <property type="entry name" value="PurE_dom"/>
</dbReference>